<evidence type="ECO:0000256" key="1">
    <source>
        <dbReference type="SAM" id="MobiDB-lite"/>
    </source>
</evidence>
<reference evidence="2" key="1">
    <citation type="journal article" date="2019" name="Sci. Rep.">
        <title>Draft genome of Tanacetum cinerariifolium, the natural source of mosquito coil.</title>
        <authorList>
            <person name="Yamashiro T."/>
            <person name="Shiraishi A."/>
            <person name="Satake H."/>
            <person name="Nakayama K."/>
        </authorList>
    </citation>
    <scope>NUCLEOTIDE SEQUENCE</scope>
</reference>
<proteinExistence type="predicted"/>
<sequence length="204" mass="23230">MDSSTSSQANQLYFPFNRVTLDIDFKQLMYSQEYYPIQDYSMGQGSAHGSAYGSAPVEDDGSPVEEMSPVKAKKPSTCASKAKKNDTRRKSRQKTGQRRKRSRCAKLGAMCRKIARKETNHESGSRDPNVYQKACAKYELMYRHDFTLEACWNILKDHQGWLEVEMPFFYHNTKGRKKSKTSETTSGSAPGGFNMNVEADEFEE</sequence>
<comment type="caution">
    <text evidence="2">The sequence shown here is derived from an EMBL/GenBank/DDBJ whole genome shotgun (WGS) entry which is preliminary data.</text>
</comment>
<organism evidence="2">
    <name type="scientific">Tanacetum cinerariifolium</name>
    <name type="common">Dalmatian daisy</name>
    <name type="synonym">Chrysanthemum cinerariifolium</name>
    <dbReference type="NCBI Taxonomy" id="118510"/>
    <lineage>
        <taxon>Eukaryota</taxon>
        <taxon>Viridiplantae</taxon>
        <taxon>Streptophyta</taxon>
        <taxon>Embryophyta</taxon>
        <taxon>Tracheophyta</taxon>
        <taxon>Spermatophyta</taxon>
        <taxon>Magnoliopsida</taxon>
        <taxon>eudicotyledons</taxon>
        <taxon>Gunneridae</taxon>
        <taxon>Pentapetalae</taxon>
        <taxon>asterids</taxon>
        <taxon>campanulids</taxon>
        <taxon>Asterales</taxon>
        <taxon>Asteraceae</taxon>
        <taxon>Asteroideae</taxon>
        <taxon>Anthemideae</taxon>
        <taxon>Anthemidinae</taxon>
        <taxon>Tanacetum</taxon>
    </lineage>
</organism>
<dbReference type="EMBL" id="BKCJ010010336">
    <property type="protein sequence ID" value="GEU91121.1"/>
    <property type="molecule type" value="Genomic_DNA"/>
</dbReference>
<feature type="region of interest" description="Disordered" evidence="1">
    <location>
        <begin position="44"/>
        <end position="104"/>
    </location>
</feature>
<gene>
    <name evidence="2" type="ORF">Tci_063099</name>
</gene>
<evidence type="ECO:0000313" key="2">
    <source>
        <dbReference type="EMBL" id="GEU91121.1"/>
    </source>
</evidence>
<feature type="compositionally biased region" description="Basic residues" evidence="1">
    <location>
        <begin position="86"/>
        <end position="104"/>
    </location>
</feature>
<protein>
    <recommendedName>
        <fullName evidence="3">No apical meristem-associated C-terminal domain-containing protein</fullName>
    </recommendedName>
</protein>
<evidence type="ECO:0008006" key="3">
    <source>
        <dbReference type="Google" id="ProtNLM"/>
    </source>
</evidence>
<dbReference type="AlphaFoldDB" id="A0A6L2NXU5"/>
<feature type="region of interest" description="Disordered" evidence="1">
    <location>
        <begin position="175"/>
        <end position="204"/>
    </location>
</feature>
<accession>A0A6L2NXU5</accession>
<name>A0A6L2NXU5_TANCI</name>